<keyword evidence="8" id="KW-0411">Iron-sulfur</keyword>
<dbReference type="InterPro" id="IPR005759">
    <property type="entry name" value="Nth"/>
</dbReference>
<proteinExistence type="inferred from homology"/>
<dbReference type="EMBL" id="UINC01040430">
    <property type="protein sequence ID" value="SVB40291.1"/>
    <property type="molecule type" value="Genomic_DNA"/>
</dbReference>
<dbReference type="GO" id="GO:0006285">
    <property type="term" value="P:base-excision repair, AP site formation"/>
    <property type="evidence" value="ECO:0007669"/>
    <property type="project" value="TreeGrafter"/>
</dbReference>
<dbReference type="GO" id="GO:0003906">
    <property type="term" value="F:DNA-(apurinic or apyrimidinic site) endonuclease activity"/>
    <property type="evidence" value="ECO:0007669"/>
    <property type="project" value="InterPro"/>
</dbReference>
<dbReference type="Pfam" id="PF10576">
    <property type="entry name" value="EndIII_4Fe-2S"/>
    <property type="match status" value="1"/>
</dbReference>
<dbReference type="GO" id="GO:0046872">
    <property type="term" value="F:metal ion binding"/>
    <property type="evidence" value="ECO:0007669"/>
    <property type="project" value="UniProtKB-KW"/>
</dbReference>
<protein>
    <recommendedName>
        <fullName evidence="11">HhH-GPD domain-containing protein</fullName>
    </recommendedName>
</protein>
<accession>A0A382DRC7</accession>
<feature type="domain" description="HhH-GPD" evidence="11">
    <location>
        <begin position="33"/>
        <end position="180"/>
    </location>
</feature>
<keyword evidence="3" id="KW-0004">4Fe-4S</keyword>
<organism evidence="12">
    <name type="scientific">marine metagenome</name>
    <dbReference type="NCBI Taxonomy" id="408172"/>
    <lineage>
        <taxon>unclassified sequences</taxon>
        <taxon>metagenomes</taxon>
        <taxon>ecological metagenomes</taxon>
    </lineage>
</organism>
<comment type="cofactor">
    <cofactor evidence="1">
        <name>[4Fe-4S] cluster</name>
        <dbReference type="ChEBI" id="CHEBI:49883"/>
    </cofactor>
</comment>
<dbReference type="PIRSF" id="PIRSF001435">
    <property type="entry name" value="Nth"/>
    <property type="match status" value="1"/>
</dbReference>
<dbReference type="InterPro" id="IPR003651">
    <property type="entry name" value="Endonuclease3_FeS-loop_motif"/>
</dbReference>
<dbReference type="NCBIfam" id="TIGR01083">
    <property type="entry name" value="nth"/>
    <property type="match status" value="1"/>
</dbReference>
<dbReference type="CDD" id="cd00056">
    <property type="entry name" value="ENDO3c"/>
    <property type="match status" value="1"/>
</dbReference>
<dbReference type="FunFam" id="1.10.340.30:FF:000001">
    <property type="entry name" value="Endonuclease III"/>
    <property type="match status" value="1"/>
</dbReference>
<evidence type="ECO:0000256" key="9">
    <source>
        <dbReference type="ARBA" id="ARBA00023204"/>
    </source>
</evidence>
<dbReference type="InterPro" id="IPR011257">
    <property type="entry name" value="DNA_glycosylase"/>
</dbReference>
<dbReference type="AlphaFoldDB" id="A0A382DRC7"/>
<keyword evidence="6" id="KW-0378">Hydrolase</keyword>
<keyword evidence="5" id="KW-0227">DNA damage</keyword>
<gene>
    <name evidence="12" type="ORF">METZ01_LOCUS193145</name>
</gene>
<dbReference type="Pfam" id="PF00730">
    <property type="entry name" value="HhH-GPD"/>
    <property type="match status" value="1"/>
</dbReference>
<evidence type="ECO:0000256" key="1">
    <source>
        <dbReference type="ARBA" id="ARBA00001966"/>
    </source>
</evidence>
<sequence length="196" mass="21770">MAEILGRLKANFKDPQPALEFTNPLELLIATILSAQCTDKRVNQVTRQLFKKYRSPQDYVEIPQETLENDIHSTGFFHNKAVNIRKCSQSLVERHNGFVPDTMEELTALAGVGRKTANVVLGNAFSIPGIAVDTHVKRISSLMGMTKQTDPDKIEVDLAKIVPEAEWTALGHLFTSHGRATCIARRPKCDECIVGN</sequence>
<evidence type="ECO:0000256" key="8">
    <source>
        <dbReference type="ARBA" id="ARBA00023014"/>
    </source>
</evidence>
<dbReference type="InterPro" id="IPR003265">
    <property type="entry name" value="HhH-GPD_domain"/>
</dbReference>
<dbReference type="PANTHER" id="PTHR10359:SF18">
    <property type="entry name" value="ENDONUCLEASE III"/>
    <property type="match status" value="1"/>
</dbReference>
<dbReference type="Gene3D" id="1.10.340.30">
    <property type="entry name" value="Hypothetical protein, domain 2"/>
    <property type="match status" value="1"/>
</dbReference>
<evidence type="ECO:0000259" key="11">
    <source>
        <dbReference type="SMART" id="SM00478"/>
    </source>
</evidence>
<dbReference type="InterPro" id="IPR023170">
    <property type="entry name" value="HhH_base_excis_C"/>
</dbReference>
<keyword evidence="10" id="KW-0326">Glycosidase</keyword>
<dbReference type="Pfam" id="PF00633">
    <property type="entry name" value="HHH"/>
    <property type="match status" value="1"/>
</dbReference>
<dbReference type="GO" id="GO:0003677">
    <property type="term" value="F:DNA binding"/>
    <property type="evidence" value="ECO:0007669"/>
    <property type="project" value="InterPro"/>
</dbReference>
<dbReference type="SMART" id="SM00478">
    <property type="entry name" value="ENDO3c"/>
    <property type="match status" value="1"/>
</dbReference>
<evidence type="ECO:0000256" key="5">
    <source>
        <dbReference type="ARBA" id="ARBA00022763"/>
    </source>
</evidence>
<evidence type="ECO:0000256" key="6">
    <source>
        <dbReference type="ARBA" id="ARBA00022801"/>
    </source>
</evidence>
<dbReference type="PANTHER" id="PTHR10359">
    <property type="entry name" value="A/G-SPECIFIC ADENINE GLYCOSYLASE/ENDONUCLEASE III"/>
    <property type="match status" value="1"/>
</dbReference>
<keyword evidence="4" id="KW-0479">Metal-binding</keyword>
<evidence type="ECO:0000256" key="10">
    <source>
        <dbReference type="ARBA" id="ARBA00023295"/>
    </source>
</evidence>
<dbReference type="Gene3D" id="1.10.1670.10">
    <property type="entry name" value="Helix-hairpin-Helix base-excision DNA repair enzymes (C-terminal)"/>
    <property type="match status" value="1"/>
</dbReference>
<evidence type="ECO:0000256" key="4">
    <source>
        <dbReference type="ARBA" id="ARBA00022723"/>
    </source>
</evidence>
<name>A0A382DRC7_9ZZZZ</name>
<keyword evidence="7" id="KW-0408">Iron</keyword>
<evidence type="ECO:0000256" key="7">
    <source>
        <dbReference type="ARBA" id="ARBA00023004"/>
    </source>
</evidence>
<reference evidence="12" key="1">
    <citation type="submission" date="2018-05" db="EMBL/GenBank/DDBJ databases">
        <authorList>
            <person name="Lanie J.A."/>
            <person name="Ng W.-L."/>
            <person name="Kazmierczak K.M."/>
            <person name="Andrzejewski T.M."/>
            <person name="Davidsen T.M."/>
            <person name="Wayne K.J."/>
            <person name="Tettelin H."/>
            <person name="Glass J.I."/>
            <person name="Rusch D."/>
            <person name="Podicherti R."/>
            <person name="Tsui H.-C.T."/>
            <person name="Winkler M.E."/>
        </authorList>
    </citation>
    <scope>NUCLEOTIDE SEQUENCE</scope>
</reference>
<dbReference type="HAMAP" id="MF_00942">
    <property type="entry name" value="Nth"/>
    <property type="match status" value="1"/>
</dbReference>
<feature type="non-terminal residue" evidence="12">
    <location>
        <position position="196"/>
    </location>
</feature>
<evidence type="ECO:0000313" key="12">
    <source>
        <dbReference type="EMBL" id="SVB40291.1"/>
    </source>
</evidence>
<evidence type="ECO:0000256" key="3">
    <source>
        <dbReference type="ARBA" id="ARBA00022485"/>
    </source>
</evidence>
<keyword evidence="9" id="KW-0234">DNA repair</keyword>
<dbReference type="GO" id="GO:0019104">
    <property type="term" value="F:DNA N-glycosylase activity"/>
    <property type="evidence" value="ECO:0007669"/>
    <property type="project" value="TreeGrafter"/>
</dbReference>
<dbReference type="GO" id="GO:0051539">
    <property type="term" value="F:4 iron, 4 sulfur cluster binding"/>
    <property type="evidence" value="ECO:0007669"/>
    <property type="project" value="UniProtKB-KW"/>
</dbReference>
<dbReference type="SUPFAM" id="SSF48150">
    <property type="entry name" value="DNA-glycosylase"/>
    <property type="match status" value="1"/>
</dbReference>
<evidence type="ECO:0000256" key="2">
    <source>
        <dbReference type="ARBA" id="ARBA00008343"/>
    </source>
</evidence>
<dbReference type="InterPro" id="IPR000445">
    <property type="entry name" value="HhH_motif"/>
</dbReference>
<comment type="similarity">
    <text evidence="2">Belongs to the Nth/MutY family.</text>
</comment>